<proteinExistence type="inferred from homology"/>
<keyword evidence="2" id="KW-0732">Signal</keyword>
<evidence type="ECO:0000256" key="1">
    <source>
        <dbReference type="ARBA" id="ARBA00007689"/>
    </source>
</evidence>
<protein>
    <recommendedName>
        <fullName evidence="3">YCII-related domain-containing protein</fullName>
    </recommendedName>
</protein>
<keyword evidence="5" id="KW-1185">Reference proteome</keyword>
<feature type="domain" description="YCII-related" evidence="3">
    <location>
        <begin position="42"/>
        <end position="127"/>
    </location>
</feature>
<evidence type="ECO:0000259" key="3">
    <source>
        <dbReference type="Pfam" id="PF03795"/>
    </source>
</evidence>
<sequence>MKLKLKFILLLMIACCFSKANAQYNKALADSLGADEYGMKMYYFVILKTGKAEVKDDATMKILFRGHMDNIIRLSNEGKLIVAGPLEENPNKYRGIFIFKANSKEEVEEYLKADPAISTGIFESEIYNWYGSAALPAYLPFHQQIEMKKH</sequence>
<dbReference type="AlphaFoldDB" id="A0A5M6CSN3"/>
<dbReference type="Pfam" id="PF03795">
    <property type="entry name" value="YCII"/>
    <property type="match status" value="1"/>
</dbReference>
<dbReference type="InterPro" id="IPR011008">
    <property type="entry name" value="Dimeric_a/b-barrel"/>
</dbReference>
<dbReference type="Gene3D" id="3.30.70.1060">
    <property type="entry name" value="Dimeric alpha+beta barrel"/>
    <property type="match status" value="1"/>
</dbReference>
<feature type="signal peptide" evidence="2">
    <location>
        <begin position="1"/>
        <end position="22"/>
    </location>
</feature>
<dbReference type="RefSeq" id="WP_150031539.1">
    <property type="nucleotide sequence ID" value="NZ_VWSH01000001.1"/>
</dbReference>
<dbReference type="Proteomes" id="UP000323632">
    <property type="component" value="Unassembled WGS sequence"/>
</dbReference>
<evidence type="ECO:0000313" key="4">
    <source>
        <dbReference type="EMBL" id="KAA5536962.1"/>
    </source>
</evidence>
<evidence type="ECO:0000256" key="2">
    <source>
        <dbReference type="SAM" id="SignalP"/>
    </source>
</evidence>
<dbReference type="SUPFAM" id="SSF54909">
    <property type="entry name" value="Dimeric alpha+beta barrel"/>
    <property type="match status" value="1"/>
</dbReference>
<organism evidence="4 5">
    <name type="scientific">Taibaiella lutea</name>
    <dbReference type="NCBI Taxonomy" id="2608001"/>
    <lineage>
        <taxon>Bacteria</taxon>
        <taxon>Pseudomonadati</taxon>
        <taxon>Bacteroidota</taxon>
        <taxon>Chitinophagia</taxon>
        <taxon>Chitinophagales</taxon>
        <taxon>Chitinophagaceae</taxon>
        <taxon>Taibaiella</taxon>
    </lineage>
</organism>
<dbReference type="EMBL" id="VWSH01000001">
    <property type="protein sequence ID" value="KAA5536962.1"/>
    <property type="molecule type" value="Genomic_DNA"/>
</dbReference>
<accession>A0A5M6CSN3</accession>
<evidence type="ECO:0000313" key="5">
    <source>
        <dbReference type="Proteomes" id="UP000323632"/>
    </source>
</evidence>
<comment type="similarity">
    <text evidence="1">Belongs to the YciI family.</text>
</comment>
<reference evidence="4 5" key="1">
    <citation type="submission" date="2019-09" db="EMBL/GenBank/DDBJ databases">
        <title>Genome sequence and assembly of Taibaiella sp.</title>
        <authorList>
            <person name="Chhetri G."/>
        </authorList>
    </citation>
    <scope>NUCLEOTIDE SEQUENCE [LARGE SCALE GENOMIC DNA]</scope>
    <source>
        <strain evidence="4 5">KVB11</strain>
    </source>
</reference>
<gene>
    <name evidence="4" type="ORF">F0919_04630</name>
</gene>
<feature type="chain" id="PRO_5024324382" description="YCII-related domain-containing protein" evidence="2">
    <location>
        <begin position="23"/>
        <end position="150"/>
    </location>
</feature>
<name>A0A5M6CSN3_9BACT</name>
<dbReference type="InterPro" id="IPR005545">
    <property type="entry name" value="YCII"/>
</dbReference>
<comment type="caution">
    <text evidence="4">The sequence shown here is derived from an EMBL/GenBank/DDBJ whole genome shotgun (WGS) entry which is preliminary data.</text>
</comment>